<dbReference type="Pfam" id="PF00830">
    <property type="entry name" value="Ribosomal_L28"/>
    <property type="match status" value="1"/>
</dbReference>
<comment type="similarity">
    <text evidence="1 5">Belongs to the bacterial ribosomal protein bL28 family.</text>
</comment>
<comment type="caution">
    <text evidence="6">The sequence shown here is derived from an EMBL/GenBank/DDBJ whole genome shotgun (WGS) entry which is preliminary data.</text>
</comment>
<evidence type="ECO:0000313" key="7">
    <source>
        <dbReference type="Proteomes" id="UP000824260"/>
    </source>
</evidence>
<organism evidence="6 7">
    <name type="scientific">Candidatus Pullichristensenella stercorigallinarum</name>
    <dbReference type="NCBI Taxonomy" id="2840909"/>
    <lineage>
        <taxon>Bacteria</taxon>
        <taxon>Bacillati</taxon>
        <taxon>Bacillota</taxon>
        <taxon>Clostridia</taxon>
        <taxon>Candidatus Pullichristensenella</taxon>
    </lineage>
</organism>
<dbReference type="GO" id="GO:0003735">
    <property type="term" value="F:structural constituent of ribosome"/>
    <property type="evidence" value="ECO:0007669"/>
    <property type="project" value="InterPro"/>
</dbReference>
<dbReference type="HAMAP" id="MF_00373">
    <property type="entry name" value="Ribosomal_bL28"/>
    <property type="match status" value="1"/>
</dbReference>
<name>A0A9D0ZN66_9FIRM</name>
<evidence type="ECO:0000313" key="6">
    <source>
        <dbReference type="EMBL" id="HIQ83515.1"/>
    </source>
</evidence>
<evidence type="ECO:0000256" key="3">
    <source>
        <dbReference type="ARBA" id="ARBA00023274"/>
    </source>
</evidence>
<dbReference type="Gene3D" id="2.30.170.40">
    <property type="entry name" value="Ribosomal protein L28/L24"/>
    <property type="match status" value="1"/>
</dbReference>
<protein>
    <recommendedName>
        <fullName evidence="4 5">Large ribosomal subunit protein bL28</fullName>
    </recommendedName>
</protein>
<dbReference type="Proteomes" id="UP000824260">
    <property type="component" value="Unassembled WGS sequence"/>
</dbReference>
<dbReference type="InterPro" id="IPR034704">
    <property type="entry name" value="Ribosomal_bL28/bL31-like_sf"/>
</dbReference>
<evidence type="ECO:0000256" key="2">
    <source>
        <dbReference type="ARBA" id="ARBA00022980"/>
    </source>
</evidence>
<dbReference type="InterPro" id="IPR026569">
    <property type="entry name" value="Ribosomal_bL28"/>
</dbReference>
<evidence type="ECO:0000256" key="4">
    <source>
        <dbReference type="ARBA" id="ARBA00035174"/>
    </source>
</evidence>
<reference evidence="6" key="1">
    <citation type="submission" date="2020-10" db="EMBL/GenBank/DDBJ databases">
        <authorList>
            <person name="Gilroy R."/>
        </authorList>
    </citation>
    <scope>NUCLEOTIDE SEQUENCE</scope>
    <source>
        <strain evidence="6">ChiSjej6B24-2974</strain>
    </source>
</reference>
<reference evidence="6" key="2">
    <citation type="journal article" date="2021" name="PeerJ">
        <title>Extensive microbial diversity within the chicken gut microbiome revealed by metagenomics and culture.</title>
        <authorList>
            <person name="Gilroy R."/>
            <person name="Ravi A."/>
            <person name="Getino M."/>
            <person name="Pursley I."/>
            <person name="Horton D.L."/>
            <person name="Alikhan N.F."/>
            <person name="Baker D."/>
            <person name="Gharbi K."/>
            <person name="Hall N."/>
            <person name="Watson M."/>
            <person name="Adriaenssens E.M."/>
            <person name="Foster-Nyarko E."/>
            <person name="Jarju S."/>
            <person name="Secka A."/>
            <person name="Antonio M."/>
            <person name="Oren A."/>
            <person name="Chaudhuri R.R."/>
            <person name="La Ragione R."/>
            <person name="Hildebrand F."/>
            <person name="Pallen M.J."/>
        </authorList>
    </citation>
    <scope>NUCLEOTIDE SEQUENCE</scope>
    <source>
        <strain evidence="6">ChiSjej6B24-2974</strain>
    </source>
</reference>
<keyword evidence="2 5" id="KW-0689">Ribosomal protein</keyword>
<dbReference type="PANTHER" id="PTHR39080:SF1">
    <property type="entry name" value="LARGE RIBOSOMAL SUBUNIT PROTEIN BL28A"/>
    <property type="match status" value="1"/>
</dbReference>
<gene>
    <name evidence="5" type="primary">rpmB</name>
    <name evidence="6" type="ORF">IAA52_10495</name>
</gene>
<evidence type="ECO:0000256" key="5">
    <source>
        <dbReference type="HAMAP-Rule" id="MF_00373"/>
    </source>
</evidence>
<accession>A0A9D0ZN66</accession>
<dbReference type="SUPFAM" id="SSF143800">
    <property type="entry name" value="L28p-like"/>
    <property type="match status" value="1"/>
</dbReference>
<dbReference type="AlphaFoldDB" id="A0A9D0ZN66"/>
<dbReference type="InterPro" id="IPR050096">
    <property type="entry name" value="Bacterial_rp_bL28"/>
</dbReference>
<dbReference type="NCBIfam" id="TIGR00009">
    <property type="entry name" value="L28"/>
    <property type="match status" value="1"/>
</dbReference>
<sequence>MGKFCEVCGKGVKYGNNVSHSNRKTRRTWAPNTQRVRVMVNGTPTRMFVCTRCLRSNKVERAL</sequence>
<dbReference type="InterPro" id="IPR037147">
    <property type="entry name" value="Ribosomal_bL28_sf"/>
</dbReference>
<keyword evidence="3 5" id="KW-0687">Ribonucleoprotein</keyword>
<dbReference type="GO" id="GO:0006412">
    <property type="term" value="P:translation"/>
    <property type="evidence" value="ECO:0007669"/>
    <property type="project" value="UniProtKB-UniRule"/>
</dbReference>
<dbReference type="GO" id="GO:1990904">
    <property type="term" value="C:ribonucleoprotein complex"/>
    <property type="evidence" value="ECO:0007669"/>
    <property type="project" value="UniProtKB-KW"/>
</dbReference>
<evidence type="ECO:0000256" key="1">
    <source>
        <dbReference type="ARBA" id="ARBA00008760"/>
    </source>
</evidence>
<dbReference type="GO" id="GO:0005840">
    <property type="term" value="C:ribosome"/>
    <property type="evidence" value="ECO:0007669"/>
    <property type="project" value="UniProtKB-KW"/>
</dbReference>
<dbReference type="PANTHER" id="PTHR39080">
    <property type="entry name" value="50S RIBOSOMAL PROTEIN L28"/>
    <property type="match status" value="1"/>
</dbReference>
<dbReference type="InterPro" id="IPR001383">
    <property type="entry name" value="Ribosomal_bL28_bact-type"/>
</dbReference>
<proteinExistence type="inferred from homology"/>
<dbReference type="EMBL" id="DVFZ01000100">
    <property type="protein sequence ID" value="HIQ83515.1"/>
    <property type="molecule type" value="Genomic_DNA"/>
</dbReference>